<dbReference type="AlphaFoldDB" id="A0A6G1J8W8"/>
<sequence length="650" mass="72557">MAGHGHEQPSAAAPALPPPLRERPWLLPYNRKLRHLQGITIRNLTLTQCPSRPRTKTIDDDGIPSTLKSPTKALALRESRALSHSRSSSDLKSTEDAARRGNGELPQPSSPTESARPGIAKGMRRRSTLEWQGASPLTRQKKLEDITDSRMADTFFSLHVHGQKEPIYISEVAERAMNPNFRFFDLASCGPSVTRLDGLTVRVWAKSENTKSWQYLIDFTLQLRSLQFIGKTLGKFRHPLPQNCILFHMTDGIYTSFMDMPVAEKLRYDDLAPPKEHPEGRALPSSSYDALMRLNTLDDCIQDALATRDRLAEEIETILNNNREAIGRVEQVPEAEERLKTVETAVAAENRRVEAVRRKRDELEANIKHRRELMRKGREVESEKEEQLPNEKANHKEMRGLVEKLQDDITGQRRRICEDMQVIYPIEPVPGKSLLFTIRGLLLPNSEFEDAKEDVIAAALGYVAHVVSLLSPYLSVVLPYPIKVNGSTSTIDDDLAMGTANHNNPRTYPLFMKGVVRYRFEYGVFLLNKNIEVLSNSLGLRPIDIRHTLPNLKYLLFVATAGKGELPARKAGGIKGLLRKEGAMSRKGSMDSQATASSAGAPAPEPRKSSENSASSPWRADQAVANGTPTFFKGGIQKQKGVGSRLREVG</sequence>
<dbReference type="GO" id="GO:0000323">
    <property type="term" value="C:lytic vacuole"/>
    <property type="evidence" value="ECO:0007669"/>
    <property type="project" value="TreeGrafter"/>
</dbReference>
<feature type="compositionally biased region" description="Basic and acidic residues" evidence="5">
    <location>
        <begin position="75"/>
        <end position="102"/>
    </location>
</feature>
<evidence type="ECO:0000256" key="5">
    <source>
        <dbReference type="SAM" id="MobiDB-lite"/>
    </source>
</evidence>
<evidence type="ECO:0000256" key="4">
    <source>
        <dbReference type="SAM" id="Coils"/>
    </source>
</evidence>
<dbReference type="PANTHER" id="PTHR15157:SF5">
    <property type="entry name" value="UV RADIATION RESISTANCE-ASSOCIATED GENE PROTEIN"/>
    <property type="match status" value="1"/>
</dbReference>
<evidence type="ECO:0000313" key="7">
    <source>
        <dbReference type="Proteomes" id="UP000799291"/>
    </source>
</evidence>
<dbReference type="Pfam" id="PF10186">
    <property type="entry name" value="ATG14"/>
    <property type="match status" value="1"/>
</dbReference>
<feature type="region of interest" description="Disordered" evidence="5">
    <location>
        <begin position="582"/>
        <end position="650"/>
    </location>
</feature>
<dbReference type="GO" id="GO:0000149">
    <property type="term" value="F:SNARE binding"/>
    <property type="evidence" value="ECO:0007669"/>
    <property type="project" value="TreeGrafter"/>
</dbReference>
<dbReference type="PANTHER" id="PTHR15157">
    <property type="entry name" value="UV RADIATION RESISTANCE-ASSOCIATED GENE PROTEIN"/>
    <property type="match status" value="1"/>
</dbReference>
<keyword evidence="7" id="KW-1185">Reference proteome</keyword>
<feature type="coiled-coil region" evidence="4">
    <location>
        <begin position="301"/>
        <end position="373"/>
    </location>
</feature>
<evidence type="ECO:0000256" key="3">
    <source>
        <dbReference type="ARBA" id="ARBA00023054"/>
    </source>
</evidence>
<keyword evidence="3 4" id="KW-0175">Coiled coil</keyword>
<gene>
    <name evidence="6" type="ORF">K458DRAFT_297060</name>
</gene>
<reference evidence="6" key="1">
    <citation type="journal article" date="2020" name="Stud. Mycol.">
        <title>101 Dothideomycetes genomes: a test case for predicting lifestyles and emergence of pathogens.</title>
        <authorList>
            <person name="Haridas S."/>
            <person name="Albert R."/>
            <person name="Binder M."/>
            <person name="Bloem J."/>
            <person name="Labutti K."/>
            <person name="Salamov A."/>
            <person name="Andreopoulos B."/>
            <person name="Baker S."/>
            <person name="Barry K."/>
            <person name="Bills G."/>
            <person name="Bluhm B."/>
            <person name="Cannon C."/>
            <person name="Castanera R."/>
            <person name="Culley D."/>
            <person name="Daum C."/>
            <person name="Ezra D."/>
            <person name="Gonzalez J."/>
            <person name="Henrissat B."/>
            <person name="Kuo A."/>
            <person name="Liang C."/>
            <person name="Lipzen A."/>
            <person name="Lutzoni F."/>
            <person name="Magnuson J."/>
            <person name="Mondo S."/>
            <person name="Nolan M."/>
            <person name="Ohm R."/>
            <person name="Pangilinan J."/>
            <person name="Park H.-J."/>
            <person name="Ramirez L."/>
            <person name="Alfaro M."/>
            <person name="Sun H."/>
            <person name="Tritt A."/>
            <person name="Yoshinaga Y."/>
            <person name="Zwiers L.-H."/>
            <person name="Turgeon B."/>
            <person name="Goodwin S."/>
            <person name="Spatafora J."/>
            <person name="Crous P."/>
            <person name="Grigoriev I."/>
        </authorList>
    </citation>
    <scope>NUCLEOTIDE SEQUENCE</scope>
    <source>
        <strain evidence="6">CBS 122367</strain>
    </source>
</reference>
<organism evidence="6 7">
    <name type="scientific">Lentithecium fluviatile CBS 122367</name>
    <dbReference type="NCBI Taxonomy" id="1168545"/>
    <lineage>
        <taxon>Eukaryota</taxon>
        <taxon>Fungi</taxon>
        <taxon>Dikarya</taxon>
        <taxon>Ascomycota</taxon>
        <taxon>Pezizomycotina</taxon>
        <taxon>Dothideomycetes</taxon>
        <taxon>Pleosporomycetidae</taxon>
        <taxon>Pleosporales</taxon>
        <taxon>Massarineae</taxon>
        <taxon>Lentitheciaceae</taxon>
        <taxon>Lentithecium</taxon>
    </lineage>
</organism>
<dbReference type="GO" id="GO:0035493">
    <property type="term" value="P:SNARE complex assembly"/>
    <property type="evidence" value="ECO:0007669"/>
    <property type="project" value="TreeGrafter"/>
</dbReference>
<evidence type="ECO:0000256" key="2">
    <source>
        <dbReference type="ARBA" id="ARBA00013807"/>
    </source>
</evidence>
<dbReference type="InterPro" id="IPR018791">
    <property type="entry name" value="UV_resistance/autophagy_Atg14"/>
</dbReference>
<dbReference type="OrthoDB" id="72772at2759"/>
<comment type="similarity">
    <text evidence="1">Belongs to the ATG14 family.</text>
</comment>
<evidence type="ECO:0000313" key="6">
    <source>
        <dbReference type="EMBL" id="KAF2687004.1"/>
    </source>
</evidence>
<dbReference type="Proteomes" id="UP000799291">
    <property type="component" value="Unassembled WGS sequence"/>
</dbReference>
<dbReference type="EMBL" id="MU005576">
    <property type="protein sequence ID" value="KAF2687004.1"/>
    <property type="molecule type" value="Genomic_DNA"/>
</dbReference>
<evidence type="ECO:0000256" key="1">
    <source>
        <dbReference type="ARBA" id="ARBA00009574"/>
    </source>
</evidence>
<dbReference type="GO" id="GO:0032991">
    <property type="term" value="C:protein-containing complex"/>
    <property type="evidence" value="ECO:0007669"/>
    <property type="project" value="UniProtKB-ARBA"/>
</dbReference>
<feature type="region of interest" description="Disordered" evidence="5">
    <location>
        <begin position="1"/>
        <end position="22"/>
    </location>
</feature>
<accession>A0A6G1J8W8</accession>
<dbReference type="GO" id="GO:0005768">
    <property type="term" value="C:endosome"/>
    <property type="evidence" value="ECO:0007669"/>
    <property type="project" value="TreeGrafter"/>
</dbReference>
<name>A0A6G1J8W8_9PLEO</name>
<protein>
    <recommendedName>
        <fullName evidence="2">Autophagy-related protein 14</fullName>
    </recommendedName>
</protein>
<feature type="region of interest" description="Disordered" evidence="5">
    <location>
        <begin position="47"/>
        <end position="134"/>
    </location>
</feature>
<proteinExistence type="inferred from homology"/>